<protein>
    <submittedName>
        <fullName evidence="1">Uncharacterized protein</fullName>
    </submittedName>
</protein>
<evidence type="ECO:0000313" key="2">
    <source>
        <dbReference type="Proteomes" id="UP000295388"/>
    </source>
</evidence>
<gene>
    <name evidence="1" type="ORF">EV643_12432</name>
</gene>
<keyword evidence="2" id="KW-1185">Reference proteome</keyword>
<reference evidence="1 2" key="1">
    <citation type="submission" date="2019-03" db="EMBL/GenBank/DDBJ databases">
        <title>Genomic Encyclopedia of Type Strains, Phase III (KMG-III): the genomes of soil and plant-associated and newly described type strains.</title>
        <authorList>
            <person name="Whitman W."/>
        </authorList>
    </citation>
    <scope>NUCLEOTIDE SEQUENCE [LARGE SCALE GENOMIC DNA]</scope>
    <source>
        <strain evidence="1 2">VKM Ac-2527</strain>
    </source>
</reference>
<dbReference type="RefSeq" id="WP_133804614.1">
    <property type="nucleotide sequence ID" value="NZ_SNWQ01000024.1"/>
</dbReference>
<dbReference type="EMBL" id="SNWQ01000024">
    <property type="protein sequence ID" value="TDO35146.1"/>
    <property type="molecule type" value="Genomic_DNA"/>
</dbReference>
<dbReference type="OrthoDB" id="4231396at2"/>
<accession>A0A4R6JKB3</accession>
<organism evidence="1 2">
    <name type="scientific">Kribbella caucasensis</name>
    <dbReference type="NCBI Taxonomy" id="2512215"/>
    <lineage>
        <taxon>Bacteria</taxon>
        <taxon>Bacillati</taxon>
        <taxon>Actinomycetota</taxon>
        <taxon>Actinomycetes</taxon>
        <taxon>Propionibacteriales</taxon>
        <taxon>Kribbellaceae</taxon>
        <taxon>Kribbella</taxon>
    </lineage>
</organism>
<comment type="caution">
    <text evidence="1">The sequence shown here is derived from an EMBL/GenBank/DDBJ whole genome shotgun (WGS) entry which is preliminary data.</text>
</comment>
<name>A0A4R6JKB3_9ACTN</name>
<dbReference type="AlphaFoldDB" id="A0A4R6JKB3"/>
<proteinExistence type="predicted"/>
<evidence type="ECO:0000313" key="1">
    <source>
        <dbReference type="EMBL" id="TDO35146.1"/>
    </source>
</evidence>
<dbReference type="Proteomes" id="UP000295388">
    <property type="component" value="Unassembled WGS sequence"/>
</dbReference>
<sequence>MTQQYLAGELSLLLAQLRAAATDEASARDVFGLRREAETLPLSALVSVTIRAIARADLMCWDSVARGDTAAFDRQAAAAAKLHEFGVCAGLLAGVSLSQPPSSKR</sequence>